<proteinExistence type="predicted"/>
<dbReference type="EMBL" id="WWVX01000007">
    <property type="protein sequence ID" value="MZL70127.1"/>
    <property type="molecule type" value="Genomic_DNA"/>
</dbReference>
<dbReference type="PROSITE" id="PS51502">
    <property type="entry name" value="S_R_A_B_BARREL"/>
    <property type="match status" value="1"/>
</dbReference>
<evidence type="ECO:0000259" key="1">
    <source>
        <dbReference type="PROSITE" id="PS51502"/>
    </source>
</evidence>
<reference evidence="3" key="2">
    <citation type="submission" date="2016-11" db="EMBL/GenBank/DDBJ databases">
        <authorList>
            <person name="Varghese N."/>
            <person name="Submissions S."/>
        </authorList>
    </citation>
    <scope>NUCLEOTIDE SEQUENCE</scope>
    <source>
        <strain evidence="3">DSM 4029</strain>
    </source>
</reference>
<dbReference type="InterPro" id="IPR013097">
    <property type="entry name" value="Dabb"/>
</dbReference>
<keyword evidence="5" id="KW-1185">Reference proteome</keyword>
<name>A0AAQ1MC60_9FIRM</name>
<organism evidence="3 4">
    <name type="scientific">Bittarella massiliensis</name>
    <name type="common">ex Durand et al. 2017</name>
    <dbReference type="NCBI Taxonomy" id="1720313"/>
    <lineage>
        <taxon>Bacteria</taxon>
        <taxon>Bacillati</taxon>
        <taxon>Bacillota</taxon>
        <taxon>Clostridia</taxon>
        <taxon>Eubacteriales</taxon>
        <taxon>Oscillospiraceae</taxon>
        <taxon>Bittarella (ex Durand et al. 2017)</taxon>
    </lineage>
</organism>
<dbReference type="Proteomes" id="UP000474718">
    <property type="component" value="Unassembled WGS sequence"/>
</dbReference>
<dbReference type="Gene3D" id="3.30.70.100">
    <property type="match status" value="1"/>
</dbReference>
<reference evidence="2 5" key="3">
    <citation type="journal article" date="2019" name="Nat. Med.">
        <title>A library of human gut bacterial isolates paired with longitudinal multiomics data enables mechanistic microbiome research.</title>
        <authorList>
            <person name="Poyet M."/>
            <person name="Groussin M."/>
            <person name="Gibbons S.M."/>
            <person name="Avila-Pacheco J."/>
            <person name="Jiang X."/>
            <person name="Kearney S.M."/>
            <person name="Perrotta A.R."/>
            <person name="Berdy B."/>
            <person name="Zhao S."/>
            <person name="Lieberman T.D."/>
            <person name="Swanson P.K."/>
            <person name="Smith M."/>
            <person name="Roesemann S."/>
            <person name="Alexander J.E."/>
            <person name="Rich S.A."/>
            <person name="Livny J."/>
            <person name="Vlamakis H."/>
            <person name="Clish C."/>
            <person name="Bullock K."/>
            <person name="Deik A."/>
            <person name="Scott J."/>
            <person name="Pierce K.A."/>
            <person name="Xavier R.J."/>
            <person name="Alm E.J."/>
        </authorList>
    </citation>
    <scope>NUCLEOTIDE SEQUENCE [LARGE SCALE GENOMIC DNA]</scope>
    <source>
        <strain evidence="2 5">BIOML-A2</strain>
    </source>
</reference>
<dbReference type="InterPro" id="IPR011008">
    <property type="entry name" value="Dimeric_a/b-barrel"/>
</dbReference>
<evidence type="ECO:0000313" key="3">
    <source>
        <dbReference type="EMBL" id="SHF83046.1"/>
    </source>
</evidence>
<sequence length="97" mass="10742">MVTHIVFWNLKEAPEAERAASARKMKELLEGLVGRVPGLLSAGVHQNFTPGGYDLCLVSQLTDRAALEAYQVHPAHLEVKKFVHSVVCQRAAVDYEE</sequence>
<protein>
    <submittedName>
        <fullName evidence="2">Dabb family protein</fullName>
    </submittedName>
    <submittedName>
        <fullName evidence="3">Stress responsive A/B Barrel Domain</fullName>
    </submittedName>
</protein>
<reference evidence="4" key="1">
    <citation type="submission" date="2016-11" db="EMBL/GenBank/DDBJ databases">
        <authorList>
            <person name="Jaros S."/>
            <person name="Januszkiewicz K."/>
            <person name="Wedrychowicz H."/>
        </authorList>
    </citation>
    <scope>NUCLEOTIDE SEQUENCE [LARGE SCALE GENOMIC DNA]</scope>
    <source>
        <strain evidence="4">DSM 4029</strain>
    </source>
</reference>
<dbReference type="PANTHER" id="PTHR37832:SF1">
    <property type="entry name" value="STRESS-RESPONSE A_B BARREL DOMAIN-CONTAINING PROTEIN"/>
    <property type="match status" value="1"/>
</dbReference>
<dbReference type="EMBL" id="FQVY01000001">
    <property type="protein sequence ID" value="SHF83046.1"/>
    <property type="molecule type" value="Genomic_DNA"/>
</dbReference>
<comment type="caution">
    <text evidence="3">The sequence shown here is derived from an EMBL/GenBank/DDBJ whole genome shotgun (WGS) entry which is preliminary data.</text>
</comment>
<accession>A0AAQ1MC60</accession>
<evidence type="ECO:0000313" key="2">
    <source>
        <dbReference type="EMBL" id="MZL70127.1"/>
    </source>
</evidence>
<dbReference type="SUPFAM" id="SSF54909">
    <property type="entry name" value="Dimeric alpha+beta barrel"/>
    <property type="match status" value="1"/>
</dbReference>
<dbReference type="SMART" id="SM00886">
    <property type="entry name" value="Dabb"/>
    <property type="match status" value="1"/>
</dbReference>
<dbReference type="RefSeq" id="WP_021661231.1">
    <property type="nucleotide sequence ID" value="NZ_FQVY01000001.1"/>
</dbReference>
<dbReference type="Pfam" id="PF07876">
    <property type="entry name" value="Dabb"/>
    <property type="match status" value="1"/>
</dbReference>
<dbReference type="AlphaFoldDB" id="A0AAQ1MC60"/>
<gene>
    <name evidence="2" type="ORF">GT747_10220</name>
    <name evidence="3" type="ORF">SAMN05444424_0839</name>
</gene>
<evidence type="ECO:0000313" key="4">
    <source>
        <dbReference type="Proteomes" id="UP000184089"/>
    </source>
</evidence>
<dbReference type="Proteomes" id="UP000184089">
    <property type="component" value="Unassembled WGS sequence"/>
</dbReference>
<dbReference type="PANTHER" id="PTHR37832">
    <property type="entry name" value="BLL2683 PROTEIN"/>
    <property type="match status" value="1"/>
</dbReference>
<evidence type="ECO:0000313" key="5">
    <source>
        <dbReference type="Proteomes" id="UP000474718"/>
    </source>
</evidence>
<feature type="domain" description="Stress-response A/B barrel" evidence="1">
    <location>
        <begin position="2"/>
        <end position="95"/>
    </location>
</feature>